<comment type="caution">
    <text evidence="2">The sequence shown here is derived from an EMBL/GenBank/DDBJ whole genome shotgun (WGS) entry which is preliminary data.</text>
</comment>
<evidence type="ECO:0000256" key="1">
    <source>
        <dbReference type="SAM" id="SignalP"/>
    </source>
</evidence>
<accession>A0A841JZ37</accession>
<keyword evidence="1" id="KW-0732">Signal</keyword>
<feature type="signal peptide" evidence="1">
    <location>
        <begin position="1"/>
        <end position="19"/>
    </location>
</feature>
<keyword evidence="3" id="KW-1185">Reference proteome</keyword>
<evidence type="ECO:0000313" key="3">
    <source>
        <dbReference type="Proteomes" id="UP000538666"/>
    </source>
</evidence>
<dbReference type="AlphaFoldDB" id="A0A841JZ37"/>
<dbReference type="OrthoDB" id="7555867at2"/>
<feature type="chain" id="PRO_5032691333" evidence="1">
    <location>
        <begin position="20"/>
        <end position="238"/>
    </location>
</feature>
<organism evidence="2 3">
    <name type="scientific">Silvibacterium bohemicum</name>
    <dbReference type="NCBI Taxonomy" id="1577686"/>
    <lineage>
        <taxon>Bacteria</taxon>
        <taxon>Pseudomonadati</taxon>
        <taxon>Acidobacteriota</taxon>
        <taxon>Terriglobia</taxon>
        <taxon>Terriglobales</taxon>
        <taxon>Acidobacteriaceae</taxon>
        <taxon>Silvibacterium</taxon>
    </lineage>
</organism>
<dbReference type="InterPro" id="IPR021457">
    <property type="entry name" value="DUF3108"/>
</dbReference>
<sequence>MFRQLAASYLVWAASVVFGQATQVTPDGKLLTLGQYCYTITAPNQGVPKPIGITFQSITREQVLGVDALAIVVHQHLYSGKFDMRDSFLLRRDDLRPIRLDTDFNGSPHVHLDYSDRHISGWKMAGATKQPIDIAINGPVWDGNLWGETFAALPLTAGASMTLPVYQYNSGLGTFYVDALGQHEEHTPWGTFQGWRVKAGLSHSEQVEYTVSTHPGLEISYTAGPSSQRIGGDCGALQ</sequence>
<reference evidence="2 3" key="1">
    <citation type="submission" date="2020-08" db="EMBL/GenBank/DDBJ databases">
        <title>Genomic Encyclopedia of Type Strains, Phase IV (KMG-IV): sequencing the most valuable type-strain genomes for metagenomic binning, comparative biology and taxonomic classification.</title>
        <authorList>
            <person name="Goeker M."/>
        </authorList>
    </citation>
    <scope>NUCLEOTIDE SEQUENCE [LARGE SCALE GENOMIC DNA]</scope>
    <source>
        <strain evidence="2 3">DSM 103733</strain>
    </source>
</reference>
<dbReference type="EMBL" id="JACHEK010000004">
    <property type="protein sequence ID" value="MBB6144221.1"/>
    <property type="molecule type" value="Genomic_DNA"/>
</dbReference>
<name>A0A841JZ37_9BACT</name>
<gene>
    <name evidence="2" type="ORF">HNQ77_002173</name>
</gene>
<protein>
    <submittedName>
        <fullName evidence="2">Uncharacterized protein</fullName>
    </submittedName>
</protein>
<dbReference type="Proteomes" id="UP000538666">
    <property type="component" value="Unassembled WGS sequence"/>
</dbReference>
<dbReference type="Pfam" id="PF11306">
    <property type="entry name" value="DUF3108"/>
    <property type="match status" value="1"/>
</dbReference>
<dbReference type="RefSeq" id="WP_050059121.1">
    <property type="nucleotide sequence ID" value="NZ_JACHEK010000004.1"/>
</dbReference>
<evidence type="ECO:0000313" key="2">
    <source>
        <dbReference type="EMBL" id="MBB6144221.1"/>
    </source>
</evidence>
<proteinExistence type="predicted"/>